<reference evidence="6 9" key="3">
    <citation type="submission" date="2021-12" db="EMBL/GenBank/DDBJ databases">
        <title>Genomic and phenotypic characterization of three Burkholderia contaminans isolates recovered from different sources.</title>
        <authorList>
            <person name="Lopez De Volder A."/>
            <person name="Fan Y."/>
            <person name="Nunvar J."/>
            <person name="Herrera T."/>
            <person name="Timp W."/>
            <person name="Degrossi J."/>
        </authorList>
    </citation>
    <scope>NUCLEOTIDE SEQUENCE [LARGE SCALE GENOMIC DNA]</scope>
    <source>
        <strain evidence="6 9">LMG 23361</strain>
    </source>
</reference>
<evidence type="ECO:0000259" key="2">
    <source>
        <dbReference type="Pfam" id="PF07290"/>
    </source>
</evidence>
<keyword evidence="1" id="KW-0812">Transmembrane</keyword>
<dbReference type="EMBL" id="JAENIB010000025">
    <property type="protein sequence ID" value="MBK1934974.1"/>
    <property type="molecule type" value="Genomic_DNA"/>
</dbReference>
<dbReference type="Pfam" id="PF21001">
    <property type="entry name" value="YqiJ_N"/>
    <property type="match status" value="1"/>
</dbReference>
<feature type="domain" description="Inner membrane protein YqiJ N-terminal" evidence="3">
    <location>
        <begin position="10"/>
        <end position="125"/>
    </location>
</feature>
<dbReference type="InterPro" id="IPR048376">
    <property type="entry name" value="YqiJ_N"/>
</dbReference>
<evidence type="ECO:0000313" key="8">
    <source>
        <dbReference type="Proteomes" id="UP000664048"/>
    </source>
</evidence>
<dbReference type="RefSeq" id="WP_039346762.1">
    <property type="nucleotide sequence ID" value="NZ_AP018358.1"/>
</dbReference>
<dbReference type="Proteomes" id="UP001220209">
    <property type="component" value="Chromosome 1"/>
</dbReference>
<protein>
    <submittedName>
        <fullName evidence="4">YqiJ family protein</fullName>
    </submittedName>
</protein>
<gene>
    <name evidence="5" type="ORF">J4M89_25250</name>
    <name evidence="4" type="ORF">JIN94_34310</name>
    <name evidence="6" type="ORF">LXE91_06060</name>
</gene>
<name>A0A1E3FHG3_9BURK</name>
<feature type="transmembrane region" description="Helical" evidence="1">
    <location>
        <begin position="101"/>
        <end position="124"/>
    </location>
</feature>
<dbReference type="AlphaFoldDB" id="A0A1E3FHG3"/>
<evidence type="ECO:0000313" key="9">
    <source>
        <dbReference type="Proteomes" id="UP001220209"/>
    </source>
</evidence>
<keyword evidence="1" id="KW-1133">Transmembrane helix</keyword>
<evidence type="ECO:0000259" key="3">
    <source>
        <dbReference type="Pfam" id="PF21001"/>
    </source>
</evidence>
<accession>A0A1E3FHG3</accession>
<dbReference type="Proteomes" id="UP000611459">
    <property type="component" value="Unassembled WGS sequence"/>
</dbReference>
<dbReference type="OrthoDB" id="7207054at2"/>
<keyword evidence="8" id="KW-1185">Reference proteome</keyword>
<sequence length="219" mass="23268">MTSSLMLPGNAPFVAAIGLMIVIGVLECVSMLMGLSLTEHAGNLLVLHFGLDHADGGPDAGVVGQFLGWLHVGRVPLLILLILFLLGFSVVGLALQTSMQAVAGFTMPTGLAVVLAVLAALPFVRHTGKFFARFLPQTETTAVSEADFIGRTARIVTGEASFGNPAEARLVDEHGQQHYVRVEPDEAGRTFTKGTTVLLVSRISGSRYHAIENPRPELL</sequence>
<feature type="transmembrane region" description="Helical" evidence="1">
    <location>
        <begin position="12"/>
        <end position="35"/>
    </location>
</feature>
<organism evidence="4 7">
    <name type="scientific">Burkholderia contaminans</name>
    <dbReference type="NCBI Taxonomy" id="488447"/>
    <lineage>
        <taxon>Bacteria</taxon>
        <taxon>Pseudomonadati</taxon>
        <taxon>Pseudomonadota</taxon>
        <taxon>Betaproteobacteria</taxon>
        <taxon>Burkholderiales</taxon>
        <taxon>Burkholderiaceae</taxon>
        <taxon>Burkholderia</taxon>
        <taxon>Burkholderia cepacia complex</taxon>
    </lineage>
</organism>
<proteinExistence type="predicted"/>
<keyword evidence="1" id="KW-0472">Membrane</keyword>
<feature type="domain" description="Inner membrane protein YqiJ OB-fold" evidence="2">
    <location>
        <begin position="148"/>
        <end position="211"/>
    </location>
</feature>
<evidence type="ECO:0000313" key="7">
    <source>
        <dbReference type="Proteomes" id="UP000611459"/>
    </source>
</evidence>
<evidence type="ECO:0000313" key="5">
    <source>
        <dbReference type="EMBL" id="MBO1832697.1"/>
    </source>
</evidence>
<dbReference type="GeneID" id="93193513"/>
<evidence type="ECO:0000256" key="1">
    <source>
        <dbReference type="SAM" id="Phobius"/>
    </source>
</evidence>
<dbReference type="EMBL" id="CP090640">
    <property type="protein sequence ID" value="WFN18586.1"/>
    <property type="molecule type" value="Genomic_DNA"/>
</dbReference>
<reference evidence="4" key="1">
    <citation type="submission" date="2021-01" db="EMBL/GenBank/DDBJ databases">
        <title>Outbreak of Burkholderia contaminns endophthalmitis traced to a clinical ventilation system.</title>
        <authorList>
            <person name="Lipuma J."/>
            <person name="Spilker T."/>
            <person name="Kratholm J."/>
        </authorList>
    </citation>
    <scope>NUCLEOTIDE SEQUENCE</scope>
    <source>
        <strain evidence="4">HI4954</strain>
    </source>
</reference>
<dbReference type="InterPro" id="IPR010840">
    <property type="entry name" value="YqiJ_OB"/>
</dbReference>
<feature type="transmembrane region" description="Helical" evidence="1">
    <location>
        <begin position="75"/>
        <end position="95"/>
    </location>
</feature>
<evidence type="ECO:0000313" key="4">
    <source>
        <dbReference type="EMBL" id="MBK1934974.1"/>
    </source>
</evidence>
<dbReference type="EMBL" id="JAGEMX010000008">
    <property type="protein sequence ID" value="MBO1832697.1"/>
    <property type="molecule type" value="Genomic_DNA"/>
</dbReference>
<dbReference type="Pfam" id="PF07290">
    <property type="entry name" value="YqiJ_OB"/>
    <property type="match status" value="1"/>
</dbReference>
<dbReference type="Proteomes" id="UP000664048">
    <property type="component" value="Unassembled WGS sequence"/>
</dbReference>
<reference evidence="5 8" key="2">
    <citation type="submission" date="2021-03" db="EMBL/GenBank/DDBJ databases">
        <title>Clinical course, treatment and visual outcome of an outbreak of Burkholderia contaminans endophthalmitis following cataract surgery.</title>
        <authorList>
            <person name="Lind C."/>
            <person name="Olsen K."/>
            <person name="Angelsen N.K."/>
            <person name="Krefting E.A."/>
            <person name="Fossen K."/>
            <person name="Gravningen K."/>
            <person name="Depoorter E."/>
            <person name="Vandamme P."/>
            <person name="Bertelsen G."/>
        </authorList>
    </citation>
    <scope>NUCLEOTIDE SEQUENCE [LARGE SCALE GENOMIC DNA]</scope>
    <source>
        <strain evidence="5 8">51242556</strain>
    </source>
</reference>
<evidence type="ECO:0000313" key="6">
    <source>
        <dbReference type="EMBL" id="WFN18586.1"/>
    </source>
</evidence>